<keyword evidence="3" id="KW-1185">Reference proteome</keyword>
<feature type="region of interest" description="Disordered" evidence="1">
    <location>
        <begin position="352"/>
        <end position="440"/>
    </location>
</feature>
<feature type="region of interest" description="Disordered" evidence="1">
    <location>
        <begin position="108"/>
        <end position="132"/>
    </location>
</feature>
<dbReference type="Proteomes" id="UP000219338">
    <property type="component" value="Unassembled WGS sequence"/>
</dbReference>
<name>A0A284SAE8_ARMOS</name>
<organism evidence="2 3">
    <name type="scientific">Armillaria ostoyae</name>
    <name type="common">Armillaria root rot fungus</name>
    <dbReference type="NCBI Taxonomy" id="47428"/>
    <lineage>
        <taxon>Eukaryota</taxon>
        <taxon>Fungi</taxon>
        <taxon>Dikarya</taxon>
        <taxon>Basidiomycota</taxon>
        <taxon>Agaricomycotina</taxon>
        <taxon>Agaricomycetes</taxon>
        <taxon>Agaricomycetidae</taxon>
        <taxon>Agaricales</taxon>
        <taxon>Marasmiineae</taxon>
        <taxon>Physalacriaceae</taxon>
        <taxon>Armillaria</taxon>
    </lineage>
</organism>
<feature type="compositionally biased region" description="Low complexity" evidence="1">
    <location>
        <begin position="420"/>
        <end position="431"/>
    </location>
</feature>
<feature type="region of interest" description="Disordered" evidence="1">
    <location>
        <begin position="995"/>
        <end position="1081"/>
    </location>
</feature>
<evidence type="ECO:0000313" key="3">
    <source>
        <dbReference type="Proteomes" id="UP000219338"/>
    </source>
</evidence>
<proteinExistence type="predicted"/>
<protein>
    <submittedName>
        <fullName evidence="2">Uncharacterized protein</fullName>
    </submittedName>
</protein>
<dbReference type="OrthoDB" id="2965096at2759"/>
<feature type="region of interest" description="Disordered" evidence="1">
    <location>
        <begin position="534"/>
        <end position="553"/>
    </location>
</feature>
<dbReference type="AlphaFoldDB" id="A0A284SAE8"/>
<feature type="region of interest" description="Disordered" evidence="1">
    <location>
        <begin position="952"/>
        <end position="983"/>
    </location>
</feature>
<feature type="region of interest" description="Disordered" evidence="1">
    <location>
        <begin position="175"/>
        <end position="215"/>
    </location>
</feature>
<feature type="compositionally biased region" description="Basic and acidic residues" evidence="1">
    <location>
        <begin position="912"/>
        <end position="924"/>
    </location>
</feature>
<sequence length="1184" mass="129319">MLQHITLDSLGSCRNDPVKCSSYCGFGFIATETIDGNAVPVLSVCAVCKCPAASHIKNVSEHLKAPAAAPKLTPVNLTGSDMASVDIKATPNSSGTSGNVDANATKETMYKSRSSATHTASLSHTDPTPTHDTLSFAAMAKKRHESTTLAMANNPVIGGQPFNPAQKSQIAAIISKNGKDTAPPKKRKKAATTTESDSASGTKQSKKTKASSAQDDDSPTVFMIALVSETSIVWSGKFERVSTHQFIALRTARFVREVQVPKSATSFLVIALIEDAFKDLIHPGNWSVLRGESSAGRKGQRTVFKATTLVTNGQLDYEALKFSAYNTQPRDVKSGEYPNLVWIARSRGEPDINVPSVFEPDDKVDDEELGTSDRTLPADDVAAGSSGFSSGEDGHDEPQAGLQDGPQINSATQPLFFPPASDSEASWESSSLPKVPNKATTAHNLPDPFVFATGDQGFGHLSPEFGDFDPGDEFFQGSTNVSDTPDFQQFKFGNHHGPTSPQLFQHGYIHTHGDLGLKRSGGASQMYTPGPLPTPAASTVQSPLCAETSPTPPKTGVFLDNTIPPVFLRLQRLHSNMAVLPTQRPKWFSTGLTSHPSPKFFKDLKALQPVLNAHIKKVVALSEDEKTSAVNGFLIFLDQLLRDLLQPFIELSVSISASSLSSPALEKNFDDTFVVGPGGVGMLLSFLMNLFNMLRALPKDVPLDASGARALNLFRDLPSHLSVLLIHLQTKHHRRLWDADGCHDLIYILHSHGDKLPVGTPQSTLYESFSQINVAESPLKVEHIKFLLATAFGNLSDPMQMRHDAICTGQYGLDGFYSLIIVPVLDDIEYDVDGYSDLLAILVKLCKGLARKTGNTIKSYRPPSEEKHDKGQASGAEKSHRQTRSSKKGPGIPGATLNSKTGYYRRKKSSKRCHEYETDSHDDMTNTDSLESDYYTKVQPNQPDIKFRRQVRHPERVAPDSKPTFTYVPGSSSEEAPKSNWDNFDDISDKYARLGKKPKKTSAYTIPPRHSAAGPHNSARPSAQHPGKRPFPRSAGHPRKPFSSFPKPSSQSSVPKPGSSSNPSSSSKPGPSAFNSSKVVKSRVQEAEELANTHKDPLIKWPHFLSGLLNEFGHPDPNRKPRLTDIFREGIKPTAQWKKIHLVYHIDKNGNQSEEWQKICSVFTPALNLWRERIEGTYVWPKGY</sequence>
<evidence type="ECO:0000313" key="2">
    <source>
        <dbReference type="EMBL" id="SJL17982.1"/>
    </source>
</evidence>
<feature type="compositionally biased region" description="Basic residues" evidence="1">
    <location>
        <begin position="1026"/>
        <end position="1040"/>
    </location>
</feature>
<feature type="compositionally biased region" description="Low complexity" evidence="1">
    <location>
        <begin position="1041"/>
        <end position="1077"/>
    </location>
</feature>
<feature type="compositionally biased region" description="Low complexity" evidence="1">
    <location>
        <begin position="191"/>
        <end position="203"/>
    </location>
</feature>
<feature type="region of interest" description="Disordered" evidence="1">
    <location>
        <begin position="855"/>
        <end position="928"/>
    </location>
</feature>
<dbReference type="EMBL" id="FUEG01000051">
    <property type="protein sequence ID" value="SJL17982.1"/>
    <property type="molecule type" value="Genomic_DNA"/>
</dbReference>
<dbReference type="OMA" id="HEYETDS"/>
<feature type="compositionally biased region" description="Low complexity" evidence="1">
    <location>
        <begin position="112"/>
        <end position="125"/>
    </location>
</feature>
<gene>
    <name evidence="2" type="ORF">ARMOST_21553</name>
</gene>
<accession>A0A284SAE8</accession>
<reference evidence="3" key="1">
    <citation type="journal article" date="2017" name="Nat. Ecol. Evol.">
        <title>Genome expansion and lineage-specific genetic innovations in the forest pathogenic fungi Armillaria.</title>
        <authorList>
            <person name="Sipos G."/>
            <person name="Prasanna A.N."/>
            <person name="Walter M.C."/>
            <person name="O'Connor E."/>
            <person name="Balint B."/>
            <person name="Krizsan K."/>
            <person name="Kiss B."/>
            <person name="Hess J."/>
            <person name="Varga T."/>
            <person name="Slot J."/>
            <person name="Riley R."/>
            <person name="Boka B."/>
            <person name="Rigling D."/>
            <person name="Barry K."/>
            <person name="Lee J."/>
            <person name="Mihaltcheva S."/>
            <person name="LaButti K."/>
            <person name="Lipzen A."/>
            <person name="Waldron R."/>
            <person name="Moloney N.M."/>
            <person name="Sperisen C."/>
            <person name="Kredics L."/>
            <person name="Vagvoelgyi C."/>
            <person name="Patrignani A."/>
            <person name="Fitzpatrick D."/>
            <person name="Nagy I."/>
            <person name="Doyle S."/>
            <person name="Anderson J.B."/>
            <person name="Grigoriev I.V."/>
            <person name="Gueldener U."/>
            <person name="Muensterkoetter M."/>
            <person name="Nagy L.G."/>
        </authorList>
    </citation>
    <scope>NUCLEOTIDE SEQUENCE [LARGE SCALE GENOMIC DNA]</scope>
    <source>
        <strain evidence="3">C18/9</strain>
    </source>
</reference>
<evidence type="ECO:0000256" key="1">
    <source>
        <dbReference type="SAM" id="MobiDB-lite"/>
    </source>
</evidence>